<dbReference type="eggNOG" id="COG2825">
    <property type="taxonomic scope" value="Bacteria"/>
</dbReference>
<evidence type="ECO:0000256" key="2">
    <source>
        <dbReference type="ARBA" id="ARBA00022729"/>
    </source>
</evidence>
<sequence length="171" mass="20127">MKKLGSLIILLMLALPGFSQKFGYIDSEYILSRMPEYKKAEETMNALTEQWTKEVSKKYEDVAQMKLKYQQEEILLTQDMRVERQKAIEKAEEDLKSYNNSIFGLNGMLFQKKKELLKPIVEQIYKTSEKIAKNHKLSFIFDKASDLSMFYADPRHDYTDFMLEELGLVNK</sequence>
<dbReference type="Proteomes" id="UP000007435">
    <property type="component" value="Chromosome"/>
</dbReference>
<organism evidence="3 4">
    <name type="scientific">Leadbetterella byssophila (strain DSM 17132 / JCM 16389 / KACC 11308 / NBRC 106382 / 4M15)</name>
    <dbReference type="NCBI Taxonomy" id="649349"/>
    <lineage>
        <taxon>Bacteria</taxon>
        <taxon>Pseudomonadati</taxon>
        <taxon>Bacteroidota</taxon>
        <taxon>Cytophagia</taxon>
        <taxon>Cytophagales</taxon>
        <taxon>Leadbetterellaceae</taxon>
        <taxon>Leadbetterella</taxon>
    </lineage>
</organism>
<name>E4RV95_LEAB4</name>
<dbReference type="Pfam" id="PF03938">
    <property type="entry name" value="OmpH"/>
    <property type="match status" value="1"/>
</dbReference>
<dbReference type="AlphaFoldDB" id="E4RV95"/>
<evidence type="ECO:0000313" key="4">
    <source>
        <dbReference type="Proteomes" id="UP000007435"/>
    </source>
</evidence>
<dbReference type="InterPro" id="IPR005632">
    <property type="entry name" value="Chaperone_Skp"/>
</dbReference>
<gene>
    <name evidence="3" type="ordered locus">Lbys_3172</name>
</gene>
<dbReference type="EMBL" id="CP002305">
    <property type="protein sequence ID" value="ADQ18833.1"/>
    <property type="molecule type" value="Genomic_DNA"/>
</dbReference>
<accession>E4RV95</accession>
<dbReference type="GO" id="GO:0051082">
    <property type="term" value="F:unfolded protein binding"/>
    <property type="evidence" value="ECO:0007669"/>
    <property type="project" value="InterPro"/>
</dbReference>
<comment type="similarity">
    <text evidence="1">Belongs to the Skp family.</text>
</comment>
<dbReference type="InterPro" id="IPR024930">
    <property type="entry name" value="Skp_dom_sf"/>
</dbReference>
<dbReference type="OrthoDB" id="9788552at2"/>
<dbReference type="PANTHER" id="PTHR35089:SF1">
    <property type="entry name" value="CHAPERONE PROTEIN SKP"/>
    <property type="match status" value="1"/>
</dbReference>
<dbReference type="STRING" id="649349.Lbys_3172"/>
<dbReference type="PANTHER" id="PTHR35089">
    <property type="entry name" value="CHAPERONE PROTEIN SKP"/>
    <property type="match status" value="1"/>
</dbReference>
<keyword evidence="2" id="KW-0732">Signal</keyword>
<reference key="1">
    <citation type="submission" date="2010-11" db="EMBL/GenBank/DDBJ databases">
        <title>The complete genome of Leadbetterella byssophila DSM 17132.</title>
        <authorList>
            <consortium name="US DOE Joint Genome Institute (JGI-PGF)"/>
            <person name="Lucas S."/>
            <person name="Copeland A."/>
            <person name="Lapidus A."/>
            <person name="Glavina del Rio T."/>
            <person name="Dalin E."/>
            <person name="Tice H."/>
            <person name="Bruce D."/>
            <person name="Goodwin L."/>
            <person name="Pitluck S."/>
            <person name="Kyrpides N."/>
            <person name="Mavromatis K."/>
            <person name="Ivanova N."/>
            <person name="Teshima H."/>
            <person name="Brettin T."/>
            <person name="Detter J.C."/>
            <person name="Han C."/>
            <person name="Tapia R."/>
            <person name="Land M."/>
            <person name="Hauser L."/>
            <person name="Markowitz V."/>
            <person name="Cheng J.-F."/>
            <person name="Hugenholtz P."/>
            <person name="Woyke T."/>
            <person name="Wu D."/>
            <person name="Tindall B."/>
            <person name="Pomrenke H.G."/>
            <person name="Brambilla E."/>
            <person name="Klenk H.-P."/>
            <person name="Eisen J.A."/>
        </authorList>
    </citation>
    <scope>NUCLEOTIDE SEQUENCE [LARGE SCALE GENOMIC DNA]</scope>
    <source>
        <strain>DSM 17132</strain>
    </source>
</reference>
<keyword evidence="4" id="KW-1185">Reference proteome</keyword>
<dbReference type="GO" id="GO:0050821">
    <property type="term" value="P:protein stabilization"/>
    <property type="evidence" value="ECO:0007669"/>
    <property type="project" value="TreeGrafter"/>
</dbReference>
<dbReference type="RefSeq" id="WP_013409860.1">
    <property type="nucleotide sequence ID" value="NC_014655.1"/>
</dbReference>
<dbReference type="HOGENOM" id="CLU_053320_0_1_10"/>
<proteinExistence type="inferred from homology"/>
<dbReference type="Gene3D" id="3.30.910.20">
    <property type="entry name" value="Skp domain"/>
    <property type="match status" value="1"/>
</dbReference>
<dbReference type="GO" id="GO:0005829">
    <property type="term" value="C:cytosol"/>
    <property type="evidence" value="ECO:0007669"/>
    <property type="project" value="TreeGrafter"/>
</dbReference>
<evidence type="ECO:0000313" key="3">
    <source>
        <dbReference type="EMBL" id="ADQ18833.1"/>
    </source>
</evidence>
<evidence type="ECO:0000256" key="1">
    <source>
        <dbReference type="ARBA" id="ARBA00009091"/>
    </source>
</evidence>
<dbReference type="KEGG" id="lby:Lbys_3172"/>
<dbReference type="SMART" id="SM00935">
    <property type="entry name" value="OmpH"/>
    <property type="match status" value="1"/>
</dbReference>
<dbReference type="SUPFAM" id="SSF111384">
    <property type="entry name" value="OmpH-like"/>
    <property type="match status" value="1"/>
</dbReference>
<reference evidence="3 4" key="2">
    <citation type="journal article" date="2011" name="Stand. Genomic Sci.">
        <title>Complete genome sequence of Leadbetterella byssophila type strain (4M15).</title>
        <authorList>
            <person name="Abt B."/>
            <person name="Teshima H."/>
            <person name="Lucas S."/>
            <person name="Lapidus A."/>
            <person name="Del Rio T.G."/>
            <person name="Nolan M."/>
            <person name="Tice H."/>
            <person name="Cheng J.F."/>
            <person name="Pitluck S."/>
            <person name="Liolios K."/>
            <person name="Pagani I."/>
            <person name="Ivanova N."/>
            <person name="Mavromatis K."/>
            <person name="Pati A."/>
            <person name="Tapia R."/>
            <person name="Han C."/>
            <person name="Goodwin L."/>
            <person name="Chen A."/>
            <person name="Palaniappan K."/>
            <person name="Land M."/>
            <person name="Hauser L."/>
            <person name="Chang Y.J."/>
            <person name="Jeffries C.D."/>
            <person name="Rohde M."/>
            <person name="Goker M."/>
            <person name="Tindall B.J."/>
            <person name="Detter J.C."/>
            <person name="Woyke T."/>
            <person name="Bristow J."/>
            <person name="Eisen J.A."/>
            <person name="Markowitz V."/>
            <person name="Hugenholtz P."/>
            <person name="Klenk H.P."/>
            <person name="Kyrpides N.C."/>
        </authorList>
    </citation>
    <scope>NUCLEOTIDE SEQUENCE [LARGE SCALE GENOMIC DNA]</scope>
    <source>
        <strain evidence="4">DSM 17132 / JCM 16389 / KACC 11308 / NBRC 106382 / 4M15</strain>
    </source>
</reference>
<protein>
    <submittedName>
        <fullName evidence="3">Outer membrane chaperone Skp (OmpH)</fullName>
    </submittedName>
</protein>